<name>A0A1E5VYP1_9POAL</name>
<dbReference type="GO" id="GO:0004844">
    <property type="term" value="F:uracil DNA N-glycosylase activity"/>
    <property type="evidence" value="ECO:0007669"/>
    <property type="project" value="InterPro"/>
</dbReference>
<evidence type="ECO:0000259" key="7">
    <source>
        <dbReference type="SMART" id="SM00986"/>
    </source>
</evidence>
<dbReference type="PANTHER" id="PTHR11264">
    <property type="entry name" value="URACIL-DNA GLYCOSYLASE"/>
    <property type="match status" value="1"/>
</dbReference>
<evidence type="ECO:0000256" key="1">
    <source>
        <dbReference type="ARBA" id="ARBA00008184"/>
    </source>
</evidence>
<sequence>MAPSPTTPTAPKTIADFFTRPAKRLRAGAPAPASASLSSSSPSASSLTPEQRRRADTNLALARARRNLRLAESKVKASSGGAAKLEELLVEETWVDALNGELRKPYALELCRFVTHERLHGPLPVYPPPHLVFHALNATPFDRVKAVIIGQDPYHGPGQAMGLSFSVPEGIKKPSSLVREHQANSHAKKGWEEFTDAVIKTISQKKSGLVFLLWGNSAQSKTRLIDGTKHHILKSAHPSGLSANRGFFGCRWLVSVLPLKFQG</sequence>
<protein>
    <submittedName>
        <fullName evidence="8">Uracil-DNA glycosylase, mitochondrial</fullName>
    </submittedName>
</protein>
<comment type="similarity">
    <text evidence="1">Belongs to the uracil-DNA glycosylase (UDG) superfamily. UNG family.</text>
</comment>
<dbReference type="Proteomes" id="UP000095767">
    <property type="component" value="Unassembled WGS sequence"/>
</dbReference>
<accession>A0A1E5VYP1</accession>
<organism evidence="8 9">
    <name type="scientific">Dichanthelium oligosanthes</name>
    <dbReference type="NCBI Taxonomy" id="888268"/>
    <lineage>
        <taxon>Eukaryota</taxon>
        <taxon>Viridiplantae</taxon>
        <taxon>Streptophyta</taxon>
        <taxon>Embryophyta</taxon>
        <taxon>Tracheophyta</taxon>
        <taxon>Spermatophyta</taxon>
        <taxon>Magnoliopsida</taxon>
        <taxon>Liliopsida</taxon>
        <taxon>Poales</taxon>
        <taxon>Poaceae</taxon>
        <taxon>PACMAD clade</taxon>
        <taxon>Panicoideae</taxon>
        <taxon>Panicodae</taxon>
        <taxon>Paniceae</taxon>
        <taxon>Dichantheliinae</taxon>
        <taxon>Dichanthelium</taxon>
    </lineage>
</organism>
<proteinExistence type="inferred from homology"/>
<evidence type="ECO:0000256" key="2">
    <source>
        <dbReference type="ARBA" id="ARBA00022763"/>
    </source>
</evidence>
<dbReference type="Pfam" id="PF03167">
    <property type="entry name" value="UDG"/>
    <property type="match status" value="1"/>
</dbReference>
<dbReference type="SUPFAM" id="SSF52141">
    <property type="entry name" value="Uracil-DNA glycosylase-like"/>
    <property type="match status" value="1"/>
</dbReference>
<dbReference type="PROSITE" id="PS00130">
    <property type="entry name" value="U_DNA_GLYCOSYLASE"/>
    <property type="match status" value="1"/>
</dbReference>
<dbReference type="InterPro" id="IPR005122">
    <property type="entry name" value="Uracil-DNA_glycosylase-like"/>
</dbReference>
<evidence type="ECO:0000313" key="8">
    <source>
        <dbReference type="EMBL" id="OEL30222.1"/>
    </source>
</evidence>
<dbReference type="CDD" id="cd10027">
    <property type="entry name" value="UDG-F1-like"/>
    <property type="match status" value="1"/>
</dbReference>
<keyword evidence="4" id="KW-0234">DNA repair</keyword>
<evidence type="ECO:0000256" key="6">
    <source>
        <dbReference type="SAM" id="MobiDB-lite"/>
    </source>
</evidence>
<evidence type="ECO:0000256" key="4">
    <source>
        <dbReference type="ARBA" id="ARBA00023204"/>
    </source>
</evidence>
<feature type="region of interest" description="Disordered" evidence="6">
    <location>
        <begin position="1"/>
        <end position="54"/>
    </location>
</feature>
<evidence type="ECO:0000256" key="5">
    <source>
        <dbReference type="PROSITE-ProRule" id="PRU10072"/>
    </source>
</evidence>
<dbReference type="PANTHER" id="PTHR11264:SF0">
    <property type="entry name" value="URACIL-DNA GLYCOSYLASE"/>
    <property type="match status" value="1"/>
</dbReference>
<dbReference type="InterPro" id="IPR018085">
    <property type="entry name" value="Ura-DNA_Glyclase_AS"/>
</dbReference>
<feature type="domain" description="Uracil-DNA glycosylase-like" evidence="7">
    <location>
        <begin position="137"/>
        <end position="260"/>
    </location>
</feature>
<keyword evidence="9" id="KW-1185">Reference proteome</keyword>
<evidence type="ECO:0000313" key="9">
    <source>
        <dbReference type="Proteomes" id="UP000095767"/>
    </source>
</evidence>
<feature type="active site" description="Proton acceptor" evidence="5">
    <location>
        <position position="152"/>
    </location>
</feature>
<dbReference type="STRING" id="888268.A0A1E5VYP1"/>
<dbReference type="SMART" id="SM00986">
    <property type="entry name" value="UDG"/>
    <property type="match status" value="1"/>
</dbReference>
<dbReference type="OrthoDB" id="10031947at2759"/>
<feature type="compositionally biased region" description="Low complexity" evidence="6">
    <location>
        <begin position="29"/>
        <end position="47"/>
    </location>
</feature>
<dbReference type="SMART" id="SM00987">
    <property type="entry name" value="UreE_C"/>
    <property type="match status" value="1"/>
</dbReference>
<keyword evidence="3" id="KW-0378">Hydrolase</keyword>
<dbReference type="InterPro" id="IPR036895">
    <property type="entry name" value="Uracil-DNA_glycosylase-like_sf"/>
</dbReference>
<dbReference type="GO" id="GO:0097510">
    <property type="term" value="P:base-excision repair, AP site formation via deaminated base removal"/>
    <property type="evidence" value="ECO:0007669"/>
    <property type="project" value="TreeGrafter"/>
</dbReference>
<evidence type="ECO:0000256" key="3">
    <source>
        <dbReference type="ARBA" id="ARBA00022801"/>
    </source>
</evidence>
<dbReference type="InterPro" id="IPR002043">
    <property type="entry name" value="UDG_fam1"/>
</dbReference>
<dbReference type="AlphaFoldDB" id="A0A1E5VYP1"/>
<comment type="caution">
    <text evidence="8">The sequence shown here is derived from an EMBL/GenBank/DDBJ whole genome shotgun (WGS) entry which is preliminary data.</text>
</comment>
<gene>
    <name evidence="8" type="ORF">BAE44_0008759</name>
</gene>
<reference evidence="8 9" key="1">
    <citation type="submission" date="2016-09" db="EMBL/GenBank/DDBJ databases">
        <title>The draft genome of Dichanthelium oligosanthes: A C3 panicoid grass species.</title>
        <authorList>
            <person name="Studer A.J."/>
            <person name="Schnable J.C."/>
            <person name="Brutnell T.P."/>
        </authorList>
    </citation>
    <scope>NUCLEOTIDE SEQUENCE [LARGE SCALE GENOMIC DNA]</scope>
    <source>
        <strain evidence="9">cv. Kellogg 1175</strain>
        <tissue evidence="8">Leaf</tissue>
    </source>
</reference>
<keyword evidence="2" id="KW-0227">DNA damage</keyword>
<dbReference type="EMBL" id="LWDX02026064">
    <property type="protein sequence ID" value="OEL30222.1"/>
    <property type="molecule type" value="Genomic_DNA"/>
</dbReference>
<dbReference type="Gene3D" id="3.40.470.10">
    <property type="entry name" value="Uracil-DNA glycosylase-like domain"/>
    <property type="match status" value="2"/>
</dbReference>